<evidence type="ECO:0000256" key="4">
    <source>
        <dbReference type="ARBA" id="ARBA00023136"/>
    </source>
</evidence>
<dbReference type="GeneID" id="73472187"/>
<gene>
    <name evidence="7" type="ORF">J8A68_005387</name>
</gene>
<feature type="region of interest" description="Disordered" evidence="5">
    <location>
        <begin position="488"/>
        <end position="515"/>
    </location>
</feature>
<accession>A0A8J5UJE3</accession>
<evidence type="ECO:0000256" key="1">
    <source>
        <dbReference type="ARBA" id="ARBA00004308"/>
    </source>
</evidence>
<dbReference type="AlphaFoldDB" id="A0A8J5UJE3"/>
<dbReference type="InterPro" id="IPR026859">
    <property type="entry name" value="Myosin-bd"/>
</dbReference>
<dbReference type="Proteomes" id="UP000694255">
    <property type="component" value="Unassembled WGS sequence"/>
</dbReference>
<proteinExistence type="predicted"/>
<feature type="compositionally biased region" description="Polar residues" evidence="5">
    <location>
        <begin position="627"/>
        <end position="652"/>
    </location>
</feature>
<protein>
    <recommendedName>
        <fullName evidence="6">Myosin-binding domain-containing protein</fullName>
    </recommendedName>
</protein>
<evidence type="ECO:0000256" key="2">
    <source>
        <dbReference type="ARBA" id="ARBA00022692"/>
    </source>
</evidence>
<feature type="domain" description="Myosin-binding" evidence="6">
    <location>
        <begin position="240"/>
        <end position="503"/>
    </location>
</feature>
<evidence type="ECO:0000256" key="5">
    <source>
        <dbReference type="SAM" id="MobiDB-lite"/>
    </source>
</evidence>
<dbReference type="Pfam" id="PF12632">
    <property type="entry name" value="Vezatin"/>
    <property type="match status" value="1"/>
</dbReference>
<keyword evidence="3" id="KW-1133">Transmembrane helix</keyword>
<feature type="region of interest" description="Disordered" evidence="5">
    <location>
        <begin position="39"/>
        <end position="78"/>
    </location>
</feature>
<feature type="region of interest" description="Disordered" evidence="5">
    <location>
        <begin position="578"/>
        <end position="660"/>
    </location>
</feature>
<reference evidence="7 8" key="1">
    <citation type="journal article" date="2021" name="DNA Res.">
        <title>Genome analysis of Candida subhashii reveals its hybrid nature and dual mitochondrial genome conformations.</title>
        <authorList>
            <person name="Mixao V."/>
            <person name="Hegedusova E."/>
            <person name="Saus E."/>
            <person name="Pryszcz L.P."/>
            <person name="Cillingova A."/>
            <person name="Nosek J."/>
            <person name="Gabaldon T."/>
        </authorList>
    </citation>
    <scope>NUCLEOTIDE SEQUENCE [LARGE SCALE GENOMIC DNA]</scope>
    <source>
        <strain evidence="7 8">CBS 10753</strain>
    </source>
</reference>
<sequence length="827" mass="95630">MNFDRINPLSHYFSNTTATAPTTASSANEMSDWGIEEPLFSPTRIRSSTTTGRSSTNSSVIGSSTRHHPHEEDEYGLHYAPPNPQFLMNLGGHSHKRSSSIARQLLEVQEEVDKGHMYEFKDFYEEYCGQDIIPNTANFSKFIKKYLSLEKRVGDFWEKFRYNLIVSNLLEDSMILSKQDQSLANLKQTLEQQKQIERRAGSSSFIQFLNFDGTELKITQKQYQLIYNSRYNNINLVVYVINLIIYLLKQLHHRRHSPPEVKQRQLKLFKVILIISMKLIKYRKFRIIIDTNKLLNSLNEFLMNNYVINKKLISNLINLKELEIYNFLPQNNHLGDANQSYKDKLNNHLLNSLSFLNLNIHTGIIKLLPYLNGGLLEQYCQLNNVNFESISQEYTGNDPIQRIVFHINKFNQSRKLFICQLLTLNETQIPTFFNYKLMQQFGVDISVHEEPYLPMTHKFALLKDILHDHNETVTNINRLFNKFDTTCNQQHHQQNRENEDILKQSQQPGSQDNDEMSLRNLDHLITKLSTLTTNLKYFKNYYHNESIDDESEKLTIYQNFNQDLSSINQIYQLVSHDISRQQQYHHHPPTSSHSSYTGSVGPASTSQHNGTSNGFNLKQFKSGRAGSITSRSDTPKTPTETYHNTFKSPTTTERPKRSSGGFQLVTVLEQPPIPELPRQPQSPEGVESMNQFTLDQLTARKRSLNVNRFSLNSMKSNISGLTELINSHTTLPTNEADGNDSDSEERVVLSKSQLRSRLEESFNRIYNLENENEVLKKSMSRSQEQSGFELQREEFGGGRRNNGQFLNELEGKLSHKLSNITERSIQG</sequence>
<evidence type="ECO:0000313" key="8">
    <source>
        <dbReference type="Proteomes" id="UP000694255"/>
    </source>
</evidence>
<comment type="subcellular location">
    <subcellularLocation>
        <location evidence="1">Endomembrane system</location>
    </subcellularLocation>
</comment>
<feature type="region of interest" description="Disordered" evidence="5">
    <location>
        <begin position="777"/>
        <end position="803"/>
    </location>
</feature>
<evidence type="ECO:0000259" key="6">
    <source>
        <dbReference type="Pfam" id="PF12632"/>
    </source>
</evidence>
<dbReference type="GO" id="GO:0017022">
    <property type="term" value="F:myosin binding"/>
    <property type="evidence" value="ECO:0007669"/>
    <property type="project" value="InterPro"/>
</dbReference>
<keyword evidence="4" id="KW-0472">Membrane</keyword>
<comment type="caution">
    <text evidence="7">The sequence shown here is derived from an EMBL/GenBank/DDBJ whole genome shotgun (WGS) entry which is preliminary data.</text>
</comment>
<feature type="compositionally biased region" description="Polar residues" evidence="5">
    <location>
        <begin position="602"/>
        <end position="616"/>
    </location>
</feature>
<organism evidence="7 8">
    <name type="scientific">[Candida] subhashii</name>
    <dbReference type="NCBI Taxonomy" id="561895"/>
    <lineage>
        <taxon>Eukaryota</taxon>
        <taxon>Fungi</taxon>
        <taxon>Dikarya</taxon>
        <taxon>Ascomycota</taxon>
        <taxon>Saccharomycotina</taxon>
        <taxon>Pichiomycetes</taxon>
        <taxon>Debaryomycetaceae</taxon>
        <taxon>Spathaspora</taxon>
    </lineage>
</organism>
<evidence type="ECO:0000256" key="3">
    <source>
        <dbReference type="ARBA" id="ARBA00022989"/>
    </source>
</evidence>
<feature type="compositionally biased region" description="Low complexity" evidence="5">
    <location>
        <begin position="41"/>
        <end position="64"/>
    </location>
</feature>
<dbReference type="GO" id="GO:0012505">
    <property type="term" value="C:endomembrane system"/>
    <property type="evidence" value="ECO:0007669"/>
    <property type="project" value="UniProtKB-SubCell"/>
</dbReference>
<dbReference type="EMBL" id="JAGSYN010000269">
    <property type="protein sequence ID" value="KAG7661096.1"/>
    <property type="molecule type" value="Genomic_DNA"/>
</dbReference>
<keyword evidence="8" id="KW-1185">Reference proteome</keyword>
<dbReference type="RefSeq" id="XP_049261329.1">
    <property type="nucleotide sequence ID" value="XM_049409447.1"/>
</dbReference>
<evidence type="ECO:0000313" key="7">
    <source>
        <dbReference type="EMBL" id="KAG7661096.1"/>
    </source>
</evidence>
<dbReference type="OrthoDB" id="4089780at2759"/>
<keyword evidence="2" id="KW-0812">Transmembrane</keyword>
<name>A0A8J5UJE3_9ASCO</name>